<dbReference type="Gene3D" id="2.20.200.10">
    <property type="entry name" value="Outer membrane efflux proteins (OEP)"/>
    <property type="match status" value="1"/>
</dbReference>
<dbReference type="Gene3D" id="1.20.1600.10">
    <property type="entry name" value="Outer membrane efflux proteins (OEP)"/>
    <property type="match status" value="1"/>
</dbReference>
<dbReference type="SUPFAM" id="SSF56954">
    <property type="entry name" value="Outer membrane efflux proteins (OEP)"/>
    <property type="match status" value="1"/>
</dbReference>
<dbReference type="RefSeq" id="WP_168826792.1">
    <property type="nucleotide sequence ID" value="NZ_JABAEB010000011.1"/>
</dbReference>
<proteinExistence type="inferred from homology"/>
<feature type="signal peptide" evidence="2">
    <location>
        <begin position="1"/>
        <end position="40"/>
    </location>
</feature>
<organism evidence="3 4">
    <name type="scientific">Shewanella oncorhynchi</name>
    <dbReference type="NCBI Taxonomy" id="2726434"/>
    <lineage>
        <taxon>Bacteria</taxon>
        <taxon>Pseudomonadati</taxon>
        <taxon>Pseudomonadota</taxon>
        <taxon>Gammaproteobacteria</taxon>
        <taxon>Alteromonadales</taxon>
        <taxon>Shewanellaceae</taxon>
        <taxon>Shewanella</taxon>
    </lineage>
</organism>
<keyword evidence="2" id="KW-1134">Transmembrane beta strand</keyword>
<gene>
    <name evidence="3" type="ORF">HGO26_17455</name>
</gene>
<sequence length="487" mass="53229">MNNKLFNRPFSPRSCAIAVCTALGSALCIALLSGCGSVMRSDFEPPALAIPEQWQNTTVNEQVRVDPWWQQFHQPELDKLVSQVLSTNNDLTLATLTLRKARLQAGLTRDDLYPQLSANLDASRNQPLEGGDATKSYQAKLSVSYEVDLWGKVSANIDQAQWAALASAEDRESTTQSLVATTASFYWQIGYLNQRIDLSQKSIEYSQQTLALTQRQYDSGAVTQVNVLEAQRSMAGQEAAHSQLIQQLTVAKNALAILLNQAPAAVPAQSLVSGGTWVEIKQLPDVAVPDVSVGVPADLLVRRPDVKASLYQLRSALASKDATYASYFPSLSLTGGVGESTSELKELLRNPVGSLGAGLVLPFLQWNQMQINNDIADIDYQTAVVNYRKTLYSAFEDVDNAISAKQQYRYQGEKLAQQFSAAAAVEAIYESQYRNGAIGIQNWIDAQENRRSAEAALLENRYNQLTAQATLYQALGGSDIAPPLAKE</sequence>
<dbReference type="InterPro" id="IPR003423">
    <property type="entry name" value="OMP_efflux"/>
</dbReference>
<comment type="subcellular location">
    <subcellularLocation>
        <location evidence="2">Cell outer membrane</location>
        <topology evidence="2">Lipid-anchor</topology>
    </subcellularLocation>
</comment>
<comment type="caution">
    <text evidence="3">The sequence shown here is derived from an EMBL/GenBank/DDBJ whole genome shotgun (WGS) entry which is preliminary data.</text>
</comment>
<keyword evidence="2" id="KW-0449">Lipoprotein</keyword>
<feature type="chain" id="PRO_5044967451" evidence="2">
    <location>
        <begin position="41"/>
        <end position="487"/>
    </location>
</feature>
<name>A0ABX1KSU2_9GAMM</name>
<evidence type="ECO:0000256" key="2">
    <source>
        <dbReference type="RuleBase" id="RU362097"/>
    </source>
</evidence>
<evidence type="ECO:0000256" key="1">
    <source>
        <dbReference type="ARBA" id="ARBA00007613"/>
    </source>
</evidence>
<protein>
    <submittedName>
        <fullName evidence="3">Efflux transporter outer membrane subunit</fullName>
    </submittedName>
</protein>
<keyword evidence="2" id="KW-0812">Transmembrane</keyword>
<dbReference type="EMBL" id="JABAEB010000011">
    <property type="protein sequence ID" value="NLQ24659.1"/>
    <property type="molecule type" value="Genomic_DNA"/>
</dbReference>
<comment type="similarity">
    <text evidence="1 2">Belongs to the outer membrane factor (OMF) (TC 1.B.17) family.</text>
</comment>
<dbReference type="InterPro" id="IPR010131">
    <property type="entry name" value="MdtP/NodT-like"/>
</dbReference>
<dbReference type="PROSITE" id="PS51257">
    <property type="entry name" value="PROKAR_LIPOPROTEIN"/>
    <property type="match status" value="1"/>
</dbReference>
<dbReference type="PANTHER" id="PTHR30203:SF32">
    <property type="entry name" value="CATION EFFLUX SYSTEM PROTEIN CUSC"/>
    <property type="match status" value="1"/>
</dbReference>
<keyword evidence="2" id="KW-0564">Palmitate</keyword>
<evidence type="ECO:0000313" key="4">
    <source>
        <dbReference type="Proteomes" id="UP000527352"/>
    </source>
</evidence>
<accession>A0ABX1KSU2</accession>
<dbReference type="PANTHER" id="PTHR30203">
    <property type="entry name" value="OUTER MEMBRANE CATION EFFLUX PROTEIN"/>
    <property type="match status" value="1"/>
</dbReference>
<dbReference type="NCBIfam" id="TIGR01845">
    <property type="entry name" value="outer_NodT"/>
    <property type="match status" value="1"/>
</dbReference>
<keyword evidence="2" id="KW-0732">Signal</keyword>
<keyword evidence="2" id="KW-0472">Membrane</keyword>
<dbReference type="Proteomes" id="UP000527352">
    <property type="component" value="Unassembled WGS sequence"/>
</dbReference>
<evidence type="ECO:0000313" key="3">
    <source>
        <dbReference type="EMBL" id="NLQ24659.1"/>
    </source>
</evidence>
<keyword evidence="4" id="KW-1185">Reference proteome</keyword>
<dbReference type="Pfam" id="PF02321">
    <property type="entry name" value="OEP"/>
    <property type="match status" value="2"/>
</dbReference>
<reference evidence="3 4" key="1">
    <citation type="submission" date="2020-04" db="EMBL/GenBank/DDBJ databases">
        <title>The first description of lens atrophy caused by putative novel Shewanella sp. that is a new emerging pathogen for cultured rainbow trout?</title>
        <authorList>
            <person name="Saticioglu I.B."/>
            <person name="Duman M."/>
            <person name="Altun S."/>
        </authorList>
    </citation>
    <scope>NUCLEOTIDE SEQUENCE [LARGE SCALE GENOMIC DNA]</scope>
    <source>
        <strain evidence="3 4">S-1</strain>
    </source>
</reference>